<evidence type="ECO:0000256" key="1">
    <source>
        <dbReference type="SAM" id="MobiDB-lite"/>
    </source>
</evidence>
<evidence type="ECO:0000313" key="3">
    <source>
        <dbReference type="Proteomes" id="UP000279259"/>
    </source>
</evidence>
<protein>
    <submittedName>
        <fullName evidence="2">Uncharacterized protein</fullName>
    </submittedName>
</protein>
<dbReference type="AlphaFoldDB" id="A0A427YQV3"/>
<gene>
    <name evidence="2" type="ORF">EHS25_007827</name>
</gene>
<organism evidence="2 3">
    <name type="scientific">Saitozyma podzolica</name>
    <dbReference type="NCBI Taxonomy" id="1890683"/>
    <lineage>
        <taxon>Eukaryota</taxon>
        <taxon>Fungi</taxon>
        <taxon>Dikarya</taxon>
        <taxon>Basidiomycota</taxon>
        <taxon>Agaricomycotina</taxon>
        <taxon>Tremellomycetes</taxon>
        <taxon>Tremellales</taxon>
        <taxon>Trimorphomycetaceae</taxon>
        <taxon>Saitozyma</taxon>
    </lineage>
</organism>
<keyword evidence="3" id="KW-1185">Reference proteome</keyword>
<dbReference type="Proteomes" id="UP000279259">
    <property type="component" value="Unassembled WGS sequence"/>
</dbReference>
<accession>A0A427YQV3</accession>
<proteinExistence type="predicted"/>
<evidence type="ECO:0000313" key="2">
    <source>
        <dbReference type="EMBL" id="RSH93471.1"/>
    </source>
</evidence>
<name>A0A427YQV3_9TREE</name>
<sequence length="207" mass="24389">MERLHLVMQGKDPAGVPDISAFLQKRDLGQRPRSFHRDDVSGCEFLYQRSIDGSSVFLTEFRWQDPRTQELLRVDRAQVCMLSWRLMVEMMRRREWTGLAVRSDEFKGRRPTEEQQVDFETWQQLPHQFFRHLVRDLPRWLAEPAAPAFFKEFFPKWEPEVAWLGPPLEAYPRHFEHVLPAQLDAELDAPEDQVTSTTAPSPPAYQP</sequence>
<comment type="caution">
    <text evidence="2">The sequence shown here is derived from an EMBL/GenBank/DDBJ whole genome shotgun (WGS) entry which is preliminary data.</text>
</comment>
<feature type="region of interest" description="Disordered" evidence="1">
    <location>
        <begin position="186"/>
        <end position="207"/>
    </location>
</feature>
<reference evidence="2 3" key="1">
    <citation type="submission" date="2018-11" db="EMBL/GenBank/DDBJ databases">
        <title>Genome sequence of Saitozyma podzolica DSM 27192.</title>
        <authorList>
            <person name="Aliyu H."/>
            <person name="Gorte O."/>
            <person name="Ochsenreither K."/>
        </authorList>
    </citation>
    <scope>NUCLEOTIDE SEQUENCE [LARGE SCALE GENOMIC DNA]</scope>
    <source>
        <strain evidence="2 3">DSM 27192</strain>
    </source>
</reference>
<dbReference type="EMBL" id="RSCD01000004">
    <property type="protein sequence ID" value="RSH93471.1"/>
    <property type="molecule type" value="Genomic_DNA"/>
</dbReference>